<dbReference type="OrthoDB" id="3232941at2759"/>
<dbReference type="KEGG" id="lbc:LACBIDRAFT_324271"/>
<dbReference type="AlphaFoldDB" id="B0D1A4"/>
<dbReference type="EMBL" id="DS547095">
    <property type="protein sequence ID" value="EDR11968.1"/>
    <property type="molecule type" value="Genomic_DNA"/>
</dbReference>
<organism evidence="4">
    <name type="scientific">Laccaria bicolor (strain S238N-H82 / ATCC MYA-4686)</name>
    <name type="common">Bicoloured deceiver</name>
    <name type="synonym">Laccaria laccata var. bicolor</name>
    <dbReference type="NCBI Taxonomy" id="486041"/>
    <lineage>
        <taxon>Eukaryota</taxon>
        <taxon>Fungi</taxon>
        <taxon>Dikarya</taxon>
        <taxon>Basidiomycota</taxon>
        <taxon>Agaricomycotina</taxon>
        <taxon>Agaricomycetes</taxon>
        <taxon>Agaricomycetidae</taxon>
        <taxon>Agaricales</taxon>
        <taxon>Agaricineae</taxon>
        <taxon>Hydnangiaceae</taxon>
        <taxon>Laccaria</taxon>
    </lineage>
</organism>
<sequence>MHLTNFRGDKKAWLVYLTIGNIDKEKWRKPSAHATVLIGYLPITKLDNYTEAARSQEDYRLFHYCMKNILALLIDAGNNGVYVTCTDGFVCHVYPLLAVYVADFPEQCLVAACKESYCPRCWVLPGERGMFVESLLRDKERTKVILSHKKSGRRVPEFNDEGIHPVWEPFWVDLPHTDIFSCFTPDLLHQLHKGMFHDHLVKWCTEIVGEAELDDRYQSKPGYPGLWHFKNRISNVSQWTGTKHKEMQHVFVGLLVGAIQPHVLQTARAVIDFIYYAWLQVHTSETLNVLQDVLKTFHDNKEILIREGVREHFNIPKLHQMMHYLASIKSRGSAGRYNMEWSERLHIDFAKEGYWANGDMVGQEELDSEDLNDNDVDESGHEKVGHGSASHTDVVDDNDDKVSSHSGLPATHLLAVNPGFRQPTLPNTTDMFDIYKQLSIHLKDLAAVGCVGTLQQIRAMPLTLGRKHDSPENFDTVLVRSESEKGNQATKGTCLEGLRVAQMRVIFTLPDHLRRDHSLPQYLAYIEWFNLLRSPNPDSGLHFVTRSSHHNQPISEVVPLCDVVLGCHLIPKFGTKFSPAKWNHLEILDNWKTFSLNKYIDLAMFYEHQVFH</sequence>
<dbReference type="GeneID" id="6086749"/>
<evidence type="ECO:0000313" key="3">
    <source>
        <dbReference type="EMBL" id="EDR11968.1"/>
    </source>
</evidence>
<gene>
    <name evidence="3" type="ORF">LACBIDRAFT_324271</name>
    <name evidence="2" type="ORF">LACBIDRAFT_336134</name>
</gene>
<dbReference type="InterPro" id="IPR041078">
    <property type="entry name" value="Plavaka"/>
</dbReference>
<dbReference type="KEGG" id="lbc:LACBIDRAFT_336134"/>
<protein>
    <submittedName>
        <fullName evidence="3">Uncharacterized protein</fullName>
    </submittedName>
</protein>
<proteinExistence type="predicted"/>
<reference evidence="3 4" key="1">
    <citation type="journal article" date="2008" name="Nature">
        <title>The genome of Laccaria bicolor provides insights into mycorrhizal symbiosis.</title>
        <authorList>
            <person name="Martin F."/>
            <person name="Aerts A."/>
            <person name="Ahren D."/>
            <person name="Brun A."/>
            <person name="Danchin E.G.J."/>
            <person name="Duchaussoy F."/>
            <person name="Gibon J."/>
            <person name="Kohler A."/>
            <person name="Lindquist E."/>
            <person name="Pereda V."/>
            <person name="Salamov A."/>
            <person name="Shapiro H.J."/>
            <person name="Wuyts J."/>
            <person name="Blaudez D."/>
            <person name="Buee M."/>
            <person name="Brokstein P."/>
            <person name="Canbaeck B."/>
            <person name="Cohen D."/>
            <person name="Courty P.E."/>
            <person name="Coutinho P.M."/>
            <person name="Delaruelle C."/>
            <person name="Detter J.C."/>
            <person name="Deveau A."/>
            <person name="DiFazio S."/>
            <person name="Duplessis S."/>
            <person name="Fraissinet-Tachet L."/>
            <person name="Lucic E."/>
            <person name="Frey-Klett P."/>
            <person name="Fourrey C."/>
            <person name="Feussner I."/>
            <person name="Gay G."/>
            <person name="Grimwood J."/>
            <person name="Hoegger P.J."/>
            <person name="Jain P."/>
            <person name="Kilaru S."/>
            <person name="Labbe J."/>
            <person name="Lin Y.C."/>
            <person name="Legue V."/>
            <person name="Le Tacon F."/>
            <person name="Marmeisse R."/>
            <person name="Melayah D."/>
            <person name="Montanini B."/>
            <person name="Muratet M."/>
            <person name="Nehls U."/>
            <person name="Niculita-Hirzel H."/>
            <person name="Oudot-Le Secq M.P."/>
            <person name="Peter M."/>
            <person name="Quesneville H."/>
            <person name="Rajashekar B."/>
            <person name="Reich M."/>
            <person name="Rouhier N."/>
            <person name="Schmutz J."/>
            <person name="Yin T."/>
            <person name="Chalot M."/>
            <person name="Henrissat B."/>
            <person name="Kuees U."/>
            <person name="Lucas S."/>
            <person name="Van de Peer Y."/>
            <person name="Podila G.K."/>
            <person name="Polle A."/>
            <person name="Pukkila P.J."/>
            <person name="Richardson P.M."/>
            <person name="Rouze P."/>
            <person name="Sanders I.R."/>
            <person name="Stajich J.E."/>
            <person name="Tunlid A."/>
            <person name="Tuskan G."/>
            <person name="Grigoriev I.V."/>
        </authorList>
    </citation>
    <scope>NUCLEOTIDE SEQUENCE [LARGE SCALE GENOMIC DNA]</scope>
    <source>
        <strain evidence="4">S238N-H82 / ATCC MYA-4686</strain>
    </source>
</reference>
<dbReference type="Pfam" id="PF18759">
    <property type="entry name" value="Plavaka"/>
    <property type="match status" value="1"/>
</dbReference>
<accession>B0D1A4</accession>
<name>B0D1A4_LACBS</name>
<dbReference type="HOGENOM" id="CLU_006344_4_2_1"/>
<dbReference type="RefSeq" id="XP_001891093.1">
    <property type="nucleotide sequence ID" value="XM_001891058.1"/>
</dbReference>
<dbReference type="EMBL" id="DS547392">
    <property type="protein sequence ID" value="EDQ98256.1"/>
    <property type="molecule type" value="Genomic_DNA"/>
</dbReference>
<dbReference type="GeneID" id="6073263"/>
<feature type="compositionally biased region" description="Acidic residues" evidence="1">
    <location>
        <begin position="365"/>
        <end position="377"/>
    </location>
</feature>
<dbReference type="Proteomes" id="UP000001194">
    <property type="component" value="Unassembled WGS sequence"/>
</dbReference>
<feature type="region of interest" description="Disordered" evidence="1">
    <location>
        <begin position="365"/>
        <end position="403"/>
    </location>
</feature>
<dbReference type="InParanoid" id="B0D1A4"/>
<evidence type="ECO:0000313" key="2">
    <source>
        <dbReference type="EMBL" id="EDQ98256.1"/>
    </source>
</evidence>
<keyword evidence="4" id="KW-1185">Reference proteome</keyword>
<evidence type="ECO:0000313" key="4">
    <source>
        <dbReference type="Proteomes" id="UP000001194"/>
    </source>
</evidence>
<dbReference type="RefSeq" id="XP_001877865.1">
    <property type="nucleotide sequence ID" value="XM_001877830.1"/>
</dbReference>
<dbReference type="STRING" id="486041.B0D1A4"/>
<evidence type="ECO:0000256" key="1">
    <source>
        <dbReference type="SAM" id="MobiDB-lite"/>
    </source>
</evidence>